<protein>
    <submittedName>
        <fullName evidence="2">Uncharacterized protein</fullName>
    </submittedName>
</protein>
<keyword evidence="1" id="KW-0472">Membrane</keyword>
<organism evidence="2">
    <name type="scientific">viral metagenome</name>
    <dbReference type="NCBI Taxonomy" id="1070528"/>
    <lineage>
        <taxon>unclassified sequences</taxon>
        <taxon>metagenomes</taxon>
        <taxon>organismal metagenomes</taxon>
    </lineage>
</organism>
<proteinExistence type="predicted"/>
<accession>A0A6C0D0I4</accession>
<keyword evidence="1" id="KW-0812">Transmembrane</keyword>
<feature type="transmembrane region" description="Helical" evidence="1">
    <location>
        <begin position="7"/>
        <end position="25"/>
    </location>
</feature>
<name>A0A6C0D0I4_9ZZZZ</name>
<evidence type="ECO:0000313" key="2">
    <source>
        <dbReference type="EMBL" id="QHT09409.1"/>
    </source>
</evidence>
<reference evidence="2" key="1">
    <citation type="journal article" date="2020" name="Nature">
        <title>Giant virus diversity and host interactions through global metagenomics.</title>
        <authorList>
            <person name="Schulz F."/>
            <person name="Roux S."/>
            <person name="Paez-Espino D."/>
            <person name="Jungbluth S."/>
            <person name="Walsh D.A."/>
            <person name="Denef V.J."/>
            <person name="McMahon K.D."/>
            <person name="Konstantinidis K.T."/>
            <person name="Eloe-Fadrosh E.A."/>
            <person name="Kyrpides N.C."/>
            <person name="Woyke T."/>
        </authorList>
    </citation>
    <scope>NUCLEOTIDE SEQUENCE</scope>
    <source>
        <strain evidence="2">GVMAG-M-3300023110-24</strain>
    </source>
</reference>
<dbReference type="EMBL" id="MN739510">
    <property type="protein sequence ID" value="QHT09409.1"/>
    <property type="molecule type" value="Genomic_DNA"/>
</dbReference>
<keyword evidence="1" id="KW-1133">Transmembrane helix</keyword>
<dbReference type="AlphaFoldDB" id="A0A6C0D0I4"/>
<evidence type="ECO:0000256" key="1">
    <source>
        <dbReference type="SAM" id="Phobius"/>
    </source>
</evidence>
<sequence>MIKKSQLVNKIHMIICIYLVTGWLFSDISCKILLFFSPTVMTQWGINNNLCILTQLENKYKKEEEEQFKIKLLKKNDNKIIEKEKTKENLSFIGNTFKKMGINISPRGITILTYVFAYHSFIQSYYRVVYNY</sequence>